<dbReference type="Proteomes" id="UP000246635">
    <property type="component" value="Unassembled WGS sequence"/>
</dbReference>
<dbReference type="GO" id="GO:0016887">
    <property type="term" value="F:ATP hydrolysis activity"/>
    <property type="evidence" value="ECO:0007669"/>
    <property type="project" value="InterPro"/>
</dbReference>
<organism evidence="3 4">
    <name type="scientific">Paenibacillus cellulosilyticus</name>
    <dbReference type="NCBI Taxonomy" id="375489"/>
    <lineage>
        <taxon>Bacteria</taxon>
        <taxon>Bacillati</taxon>
        <taxon>Bacillota</taxon>
        <taxon>Bacilli</taxon>
        <taxon>Bacillales</taxon>
        <taxon>Paenibacillaceae</taxon>
        <taxon>Paenibacillus</taxon>
    </lineage>
</organism>
<feature type="domain" description="Bacterial type II secretion system protein E" evidence="2">
    <location>
        <begin position="202"/>
        <end position="382"/>
    </location>
</feature>
<reference evidence="3 4" key="1">
    <citation type="submission" date="2018-05" db="EMBL/GenBank/DDBJ databases">
        <title>Genomic Encyclopedia of Type Strains, Phase III (KMG-III): the genomes of soil and plant-associated and newly described type strains.</title>
        <authorList>
            <person name="Whitman W."/>
        </authorList>
    </citation>
    <scope>NUCLEOTIDE SEQUENCE [LARGE SCALE GENOMIC DNA]</scope>
    <source>
        <strain evidence="3 4">CECT 5696</strain>
    </source>
</reference>
<sequence length="489" mass="56036">MTATWLERPFDVLEYAGANQEQAAASPKRHTNAVTETFKKACQHVLTYFKDKNDKQSEKETDKWRQLQHEAVVGKPEAVRLFQGEIDEVLRSAQLMDVDYPSYYDSVVEAVFQETFGLGPISTWWKHPKFAQSQSARIIGTRIFFDIPGEPALRSFRFESVEKVENIIDKIRMKDEFAHINKFNPKLEIDLEDGTRVLIMIPPRVKQTTIVFRNYTMRTPRLSDFVRTGSMPVEALPIVTAIGRSMLNVVLAGKVRSGKSTLLKALFDERYRQGQVAVTIERGHFELKLSETYPDAQLIEMVVMQESDYDSVFDLVLRSDYNFCVIGESRSVEIELYCNSCERGEGGAMTTYHTEQTENIPGQFARLVLQRYKNRSYIEEVIRVANILHYVLVMRELPGGAKQLFGIAEIRLDPQTLAVSSHYIMRWDNELKDWTYKYDVSPATVQKMKERAPEEAEAALATLQRLEQEKPMRGSHIEYALSSQIAGGS</sequence>
<accession>A0A2V2YST4</accession>
<dbReference type="InterPro" id="IPR027417">
    <property type="entry name" value="P-loop_NTPase"/>
</dbReference>
<dbReference type="PANTHER" id="PTHR30486:SF6">
    <property type="entry name" value="TYPE IV PILUS RETRACTATION ATPASE PILT"/>
    <property type="match status" value="1"/>
</dbReference>
<comment type="similarity">
    <text evidence="1">Belongs to the GSP E family.</text>
</comment>
<evidence type="ECO:0000259" key="2">
    <source>
        <dbReference type="Pfam" id="PF00437"/>
    </source>
</evidence>
<dbReference type="SUPFAM" id="SSF52540">
    <property type="entry name" value="P-loop containing nucleoside triphosphate hydrolases"/>
    <property type="match status" value="1"/>
</dbReference>
<keyword evidence="4" id="KW-1185">Reference proteome</keyword>
<name>A0A2V2YST4_9BACL</name>
<dbReference type="Gene3D" id="3.40.50.300">
    <property type="entry name" value="P-loop containing nucleotide triphosphate hydrolases"/>
    <property type="match status" value="1"/>
</dbReference>
<dbReference type="EMBL" id="QGTQ01000010">
    <property type="protein sequence ID" value="PWW01219.1"/>
    <property type="molecule type" value="Genomic_DNA"/>
</dbReference>
<dbReference type="AlphaFoldDB" id="A0A2V2YST4"/>
<proteinExistence type="inferred from homology"/>
<dbReference type="Pfam" id="PF00437">
    <property type="entry name" value="T2SSE"/>
    <property type="match status" value="1"/>
</dbReference>
<dbReference type="PANTHER" id="PTHR30486">
    <property type="entry name" value="TWITCHING MOTILITY PROTEIN PILT"/>
    <property type="match status" value="1"/>
</dbReference>
<evidence type="ECO:0000313" key="4">
    <source>
        <dbReference type="Proteomes" id="UP000246635"/>
    </source>
</evidence>
<dbReference type="Gene3D" id="3.30.450.380">
    <property type="match status" value="1"/>
</dbReference>
<gene>
    <name evidence="3" type="ORF">DFQ01_110109</name>
</gene>
<dbReference type="InterPro" id="IPR001482">
    <property type="entry name" value="T2SS/T4SS_dom"/>
</dbReference>
<evidence type="ECO:0000313" key="3">
    <source>
        <dbReference type="EMBL" id="PWW01219.1"/>
    </source>
</evidence>
<dbReference type="InterPro" id="IPR050921">
    <property type="entry name" value="T4SS_GSP_E_ATPase"/>
</dbReference>
<comment type="caution">
    <text evidence="3">The sequence shown here is derived from an EMBL/GenBank/DDBJ whole genome shotgun (WGS) entry which is preliminary data.</text>
</comment>
<evidence type="ECO:0000256" key="1">
    <source>
        <dbReference type="ARBA" id="ARBA00006611"/>
    </source>
</evidence>
<protein>
    <submittedName>
        <fullName evidence="3">Pilus assembly protein CpaF</fullName>
    </submittedName>
</protein>